<dbReference type="InterPro" id="IPR029058">
    <property type="entry name" value="AB_hydrolase_fold"/>
</dbReference>
<dbReference type="OrthoDB" id="517984at2"/>
<feature type="compositionally biased region" description="Basic and acidic residues" evidence="1">
    <location>
        <begin position="590"/>
        <end position="604"/>
    </location>
</feature>
<dbReference type="RefSeq" id="WP_075067502.1">
    <property type="nucleotide sequence ID" value="NZ_LKAJ02000001.1"/>
</dbReference>
<evidence type="ECO:0000313" key="2">
    <source>
        <dbReference type="EMBL" id="KRG18923.1"/>
    </source>
</evidence>
<dbReference type="STRING" id="295108.HT99x_02913"/>
<gene>
    <name evidence="3" type="ORF">HT99x_009270</name>
    <name evidence="2" type="ORF">HT99x_02913</name>
</gene>
<comment type="caution">
    <text evidence="2">The sequence shown here is derived from an EMBL/GenBank/DDBJ whole genome shotgun (WGS) entry which is preliminary data.</text>
</comment>
<name>A0A0Q9YEG6_9GAMM</name>
<keyword evidence="4" id="KW-1185">Reference proteome</keyword>
<dbReference type="Proteomes" id="UP000051497">
    <property type="component" value="Unassembled WGS sequence"/>
</dbReference>
<evidence type="ECO:0000256" key="1">
    <source>
        <dbReference type="SAM" id="MobiDB-lite"/>
    </source>
</evidence>
<proteinExistence type="predicted"/>
<evidence type="ECO:0000313" key="4">
    <source>
        <dbReference type="Proteomes" id="UP000051497"/>
    </source>
</evidence>
<reference evidence="3" key="2">
    <citation type="journal article" date="2016" name="Genome Announc.">
        <title>Draft Genome Sequences of Two Novel Amoeba-Resistant Intranuclear Bacteria, 'Candidatus Berkiella cookevillensis' and 'Candidatus Berkiella aquae'.</title>
        <authorList>
            <person name="Mehari Y.T."/>
            <person name="Arivett B.A."/>
            <person name="Farone A.L."/>
            <person name="Gunderson J.H."/>
            <person name="Farone M.B."/>
        </authorList>
    </citation>
    <scope>NUCLEOTIDE SEQUENCE</scope>
    <source>
        <strain evidence="3">HT99</strain>
    </source>
</reference>
<dbReference type="AlphaFoldDB" id="A0A0Q9YEG6"/>
<dbReference type="SUPFAM" id="SSF53474">
    <property type="entry name" value="alpha/beta-Hydrolases"/>
    <property type="match status" value="1"/>
</dbReference>
<accession>A0A0Q9YEG6</accession>
<feature type="region of interest" description="Disordered" evidence="1">
    <location>
        <begin position="585"/>
        <end position="604"/>
    </location>
</feature>
<evidence type="ECO:0008006" key="5">
    <source>
        <dbReference type="Google" id="ProtNLM"/>
    </source>
</evidence>
<evidence type="ECO:0000313" key="3">
    <source>
        <dbReference type="EMBL" id="MCS5711627.1"/>
    </source>
</evidence>
<sequence>MTTANPLSLEHMVNKVLNPATSGKEEFNVFETQFILETLKHVVGHDLYNNVINKYQIQHINDPGNHLNVNDLRALMIGISTNTSANDLASNQELRNFLENNQVNISQLAKEQRQELAKHMDKTALKKKNPLVGFCLRVGKAITDVAVKANDLKDAFAGVQINKAFEEDIKTVATMHYSNTYTAGYQENGIAKGISSPEIANVMTEPDERKKLASGLYLATDLAYRNLNQGSVIPVLDDDGQNRLYRVHNIANDKGLVCTALIPYEPGNQLDVKILFRGTHSGASASVDLETTGAGSKTMRDNRIKLLDEVNKIVGDLQASQPGSSISLSIQGHSLGGAFAERFTSEVHQAIYHANSQGGTLSTEQIQQAAQNQDLYQGDDAHRERTKMVTNVQERVALNNREMQGKDYSALSNLSKINTTSANSARLNSIEAYVGEGFIALNQSSPSAPQQSLNYFKARGDWVSQAGMKNLGSGFGPNSQVDVALLRKHTDYGVSNIHPILGHCDHPLMRYHDKSEQAPRFDYLTNHANGAELKSGLTSGRTLPRVAQKLYGKTPQAIIEPITWAKKQIAKVRGKDPIMVKGFNIQTEAQKQEAKQNDPTKRRP</sequence>
<reference evidence="2" key="1">
    <citation type="submission" date="2015-09" db="EMBL/GenBank/DDBJ databases">
        <title>Draft Genome Sequences of Two Novel Amoeba-resistant Intranuclear Bacteria, Candidatus Berkiella cookevillensis and Candidatus Berkiella aquae.</title>
        <authorList>
            <person name="Mehari Y.T."/>
            <person name="Arivett B.A."/>
            <person name="Farone A.L."/>
            <person name="Gunderson J.H."/>
            <person name="Farone M.B."/>
        </authorList>
    </citation>
    <scope>NUCLEOTIDE SEQUENCE [LARGE SCALE GENOMIC DNA]</scope>
    <source>
        <strain evidence="2">HT99</strain>
    </source>
</reference>
<organism evidence="2">
    <name type="scientific">Candidatus Berkiella aquae</name>
    <dbReference type="NCBI Taxonomy" id="295108"/>
    <lineage>
        <taxon>Bacteria</taxon>
        <taxon>Pseudomonadati</taxon>
        <taxon>Pseudomonadota</taxon>
        <taxon>Gammaproteobacteria</taxon>
        <taxon>Candidatus Berkiellales</taxon>
        <taxon>Candidatus Berkiellaceae</taxon>
        <taxon>Candidatus Berkiella</taxon>
    </lineage>
</organism>
<reference evidence="3" key="3">
    <citation type="submission" date="2021-06" db="EMBL/GenBank/DDBJ databases">
        <title>Genomic Description and Analysis of Intracellular Bacteria, Candidatus Berkiella cookevillensis and Candidatus Berkiella aquae.</title>
        <authorList>
            <person name="Kidane D.T."/>
            <person name="Mehari Y.T."/>
            <person name="Rice F.C."/>
            <person name="Arivett B.A."/>
            <person name="Farone A.L."/>
            <person name="Berk S.G."/>
            <person name="Farone M.B."/>
        </authorList>
    </citation>
    <scope>NUCLEOTIDE SEQUENCE</scope>
    <source>
        <strain evidence="3">HT99</strain>
    </source>
</reference>
<dbReference type="EMBL" id="LKAJ01000018">
    <property type="protein sequence ID" value="KRG18923.1"/>
    <property type="molecule type" value="Genomic_DNA"/>
</dbReference>
<protein>
    <recommendedName>
        <fullName evidence="5">Lipase (Class 3)</fullName>
    </recommendedName>
</protein>
<dbReference type="EMBL" id="LKAJ02000001">
    <property type="protein sequence ID" value="MCS5711627.1"/>
    <property type="molecule type" value="Genomic_DNA"/>
</dbReference>